<sequence length="288" mass="34211">MVKLLETDVTTDEVKNWHGINILHFQGSSCSQKLRIFLNEKKIDWKSYHIDLVKGDNFTKWFLGINPRGVVPVLVDDGEVYIESNDIIQHLDKKFQSNFLWPENLNEKIKEFLEEENEIHFDLRNLTMKFVAPTFLMKKKDKDIKNFESASNFVEGLEDKEKNMQLEYHKNFIENNGVTEESVLNSINVFKKKLTKIDKKLSKNKFIISEHITIVDIAWFVYLRRLETVGFSFKKNYPNLYKWFEELKKNKNFLKETSLPIPLKIISSIYKIYLNLTNQSLRTFLNKK</sequence>
<dbReference type="CDD" id="cd00299">
    <property type="entry name" value="GST_C_family"/>
    <property type="match status" value="1"/>
</dbReference>
<feature type="domain" description="GST C-terminal" evidence="2">
    <location>
        <begin position="140"/>
        <end position="272"/>
    </location>
</feature>
<evidence type="ECO:0000259" key="2">
    <source>
        <dbReference type="PROSITE" id="PS50405"/>
    </source>
</evidence>
<evidence type="ECO:0000313" key="3">
    <source>
        <dbReference type="EMBL" id="ABL97281.1"/>
    </source>
</evidence>
<dbReference type="PANTHER" id="PTHR44051:SF8">
    <property type="entry name" value="GLUTATHIONE S-TRANSFERASE GSTA"/>
    <property type="match status" value="1"/>
</dbReference>
<dbReference type="Gene3D" id="1.20.1050.10">
    <property type="match status" value="1"/>
</dbReference>
<dbReference type="InterPro" id="IPR040079">
    <property type="entry name" value="Glutathione_S-Trfase"/>
</dbReference>
<dbReference type="PROSITE" id="PS50405">
    <property type="entry name" value="GST_CTER"/>
    <property type="match status" value="1"/>
</dbReference>
<feature type="domain" description="GST N-terminal" evidence="1">
    <location>
        <begin position="18"/>
        <end position="99"/>
    </location>
</feature>
<protein>
    <recommendedName>
        <fullName evidence="4">Glutathione S-transferase</fullName>
    </recommendedName>
</protein>
<dbReference type="InterPro" id="IPR004046">
    <property type="entry name" value="GST_C"/>
</dbReference>
<reference evidence="3" key="1">
    <citation type="journal article" date="2007" name="Environ. Microbiol.">
        <title>Proteorhodopsin photosystem gene clusters exhibit co-evolutionary trends and shared ancestry among diverse marine microbial phyla.</title>
        <authorList>
            <person name="McCarren J."/>
            <person name="Delong E.F."/>
        </authorList>
    </citation>
    <scope>NUCLEOTIDE SEQUENCE</scope>
</reference>
<dbReference type="EMBL" id="EF107101">
    <property type="protein sequence ID" value="ABL97281.1"/>
    <property type="molecule type" value="Genomic_DNA"/>
</dbReference>
<dbReference type="PANTHER" id="PTHR44051">
    <property type="entry name" value="GLUTATHIONE S-TRANSFERASE-RELATED"/>
    <property type="match status" value="1"/>
</dbReference>
<dbReference type="PROSITE" id="PS50404">
    <property type="entry name" value="GST_NTER"/>
    <property type="match status" value="1"/>
</dbReference>
<dbReference type="SUPFAM" id="SSF47616">
    <property type="entry name" value="GST C-terminal domain-like"/>
    <property type="match status" value="1"/>
</dbReference>
<accession>A4GJI6</accession>
<dbReference type="Gene3D" id="3.40.30.10">
    <property type="entry name" value="Glutaredoxin"/>
    <property type="match status" value="1"/>
</dbReference>
<dbReference type="SFLD" id="SFLDG00358">
    <property type="entry name" value="Main_(cytGST)"/>
    <property type="match status" value="1"/>
</dbReference>
<evidence type="ECO:0008006" key="4">
    <source>
        <dbReference type="Google" id="ProtNLM"/>
    </source>
</evidence>
<dbReference type="InterPro" id="IPR036249">
    <property type="entry name" value="Thioredoxin-like_sf"/>
</dbReference>
<proteinExistence type="predicted"/>
<dbReference type="InterPro" id="IPR036282">
    <property type="entry name" value="Glutathione-S-Trfase_C_sf"/>
</dbReference>
<name>A4GJI6_9BACT</name>
<organism evidence="3">
    <name type="scientific">uncultured marine bacterium HF10_05C07</name>
    <dbReference type="NCBI Taxonomy" id="415443"/>
    <lineage>
        <taxon>Bacteria</taxon>
        <taxon>environmental samples</taxon>
    </lineage>
</organism>
<dbReference type="SFLD" id="SFLDS00019">
    <property type="entry name" value="Glutathione_Transferase_(cytos"/>
    <property type="match status" value="1"/>
</dbReference>
<dbReference type="Pfam" id="PF13409">
    <property type="entry name" value="GST_N_2"/>
    <property type="match status" value="1"/>
</dbReference>
<dbReference type="InterPro" id="IPR010987">
    <property type="entry name" value="Glutathione-S-Trfase_C-like"/>
</dbReference>
<dbReference type="CDD" id="cd00570">
    <property type="entry name" value="GST_N_family"/>
    <property type="match status" value="1"/>
</dbReference>
<dbReference type="SUPFAM" id="SSF52833">
    <property type="entry name" value="Thioredoxin-like"/>
    <property type="match status" value="1"/>
</dbReference>
<dbReference type="InterPro" id="IPR004045">
    <property type="entry name" value="Glutathione_S-Trfase_N"/>
</dbReference>
<dbReference type="Pfam" id="PF00043">
    <property type="entry name" value="GST_C"/>
    <property type="match status" value="1"/>
</dbReference>
<dbReference type="AlphaFoldDB" id="A4GJI6"/>
<gene>
    <name evidence="3" type="ORF">ALOHA_HF1005C07.0003</name>
</gene>
<evidence type="ECO:0000259" key="1">
    <source>
        <dbReference type="PROSITE" id="PS50404"/>
    </source>
</evidence>